<dbReference type="AlphaFoldDB" id="A0A842HUC1"/>
<dbReference type="Proteomes" id="UP000564378">
    <property type="component" value="Unassembled WGS sequence"/>
</dbReference>
<evidence type="ECO:0000313" key="1">
    <source>
        <dbReference type="EMBL" id="MBC2777568.1"/>
    </source>
</evidence>
<dbReference type="RefSeq" id="WP_185800768.1">
    <property type="nucleotide sequence ID" value="NZ_JACJVJ010000001.1"/>
</dbReference>
<organism evidence="1 2">
    <name type="scientific">Parasphingopyxis marina</name>
    <dbReference type="NCBI Taxonomy" id="2761622"/>
    <lineage>
        <taxon>Bacteria</taxon>
        <taxon>Pseudomonadati</taxon>
        <taxon>Pseudomonadota</taxon>
        <taxon>Alphaproteobacteria</taxon>
        <taxon>Sphingomonadales</taxon>
        <taxon>Sphingomonadaceae</taxon>
        <taxon>Parasphingopyxis</taxon>
    </lineage>
</organism>
<protein>
    <submittedName>
        <fullName evidence="1">Uncharacterized protein</fullName>
    </submittedName>
</protein>
<name>A0A842HUC1_9SPHN</name>
<sequence length="137" mass="14524">MGNERLARALTRIEDAAARLDRAAAPAAAPAGDKAEAALAAEIDALRAAHSSEIEDRDRTIAKLRADLDDIGKLKDEEIARLRAELAERPAGLPASGIDEAEYKALQQRCERLESATKSALSGLDTLIATAEAQNHG</sequence>
<reference evidence="1 2" key="1">
    <citation type="submission" date="2020-08" db="EMBL/GenBank/DDBJ databases">
        <title>Draft genome sequence of Parasphingopyxis sp. GrpM-11.</title>
        <authorList>
            <person name="Oh J."/>
            <person name="Roh D.-H."/>
        </authorList>
    </citation>
    <scope>NUCLEOTIDE SEQUENCE [LARGE SCALE GENOMIC DNA]</scope>
    <source>
        <strain evidence="1 2">GrpM-11</strain>
    </source>
</reference>
<dbReference type="EMBL" id="JACJVJ010000001">
    <property type="protein sequence ID" value="MBC2777568.1"/>
    <property type="molecule type" value="Genomic_DNA"/>
</dbReference>
<comment type="caution">
    <text evidence="1">The sequence shown here is derived from an EMBL/GenBank/DDBJ whole genome shotgun (WGS) entry which is preliminary data.</text>
</comment>
<gene>
    <name evidence="1" type="ORF">H6P80_08035</name>
</gene>
<accession>A0A842HUC1</accession>
<proteinExistence type="predicted"/>
<keyword evidence="2" id="KW-1185">Reference proteome</keyword>
<evidence type="ECO:0000313" key="2">
    <source>
        <dbReference type="Proteomes" id="UP000564378"/>
    </source>
</evidence>